<dbReference type="Proteomes" id="UP000798602">
    <property type="component" value="Unassembled WGS sequence"/>
</dbReference>
<organism evidence="1 2">
    <name type="scientific">Flavobacterium ichthyis</name>
    <dbReference type="NCBI Taxonomy" id="2698827"/>
    <lineage>
        <taxon>Bacteria</taxon>
        <taxon>Pseudomonadati</taxon>
        <taxon>Bacteroidota</taxon>
        <taxon>Flavobacteriia</taxon>
        <taxon>Flavobacteriales</taxon>
        <taxon>Flavobacteriaceae</taxon>
        <taxon>Flavobacterium</taxon>
    </lineage>
</organism>
<sequence length="178" mass="20953">MKKLFKIINVLVLAMCVSSCSVREEINKDNFRRMSKNFSGRFFDVLDTIKNTHDDRILTSSLLKNLSNIDNIDYSKPIHIAIFEKELQLKFNCLNEKSVVLIIPGQRYRRRFVFYTNYETVSFPVLFITKEMTKYTIYLPDENQVMFRKHNVNEGMLLLFGAGFSYHSNANFKLLPNE</sequence>
<accession>A0ABW9Z7A5</accession>
<evidence type="ECO:0000313" key="1">
    <source>
        <dbReference type="EMBL" id="NBL64761.1"/>
    </source>
</evidence>
<proteinExistence type="predicted"/>
<keyword evidence="2" id="KW-1185">Reference proteome</keyword>
<comment type="caution">
    <text evidence="1">The sequence shown here is derived from an EMBL/GenBank/DDBJ whole genome shotgun (WGS) entry which is preliminary data.</text>
</comment>
<gene>
    <name evidence="1" type="ORF">GV828_06050</name>
</gene>
<evidence type="ECO:0008006" key="3">
    <source>
        <dbReference type="Google" id="ProtNLM"/>
    </source>
</evidence>
<dbReference type="EMBL" id="JAABLM010000006">
    <property type="protein sequence ID" value="NBL64761.1"/>
    <property type="molecule type" value="Genomic_DNA"/>
</dbReference>
<protein>
    <recommendedName>
        <fullName evidence="3">Lipoprotein</fullName>
    </recommendedName>
</protein>
<reference evidence="2" key="1">
    <citation type="submission" date="2020-01" db="EMBL/GenBank/DDBJ databases">
        <title>Sphingomonas sp. strain CSW-10.</title>
        <authorList>
            <person name="Chen W.-M."/>
        </authorList>
    </citation>
    <scope>NUCLEOTIDE SEQUENCE [LARGE SCALE GENOMIC DNA]</scope>
    <source>
        <strain evidence="2">NST-5</strain>
    </source>
</reference>
<name>A0ABW9Z7A5_9FLAO</name>
<evidence type="ECO:0000313" key="2">
    <source>
        <dbReference type="Proteomes" id="UP000798602"/>
    </source>
</evidence>